<sequence>MTAAGRCLEMGLVALLVLGSGGWVFNPSQKPGGGIVWDRYQTQKIWEREQALERHNYCPTGGCVIRLDDVQLTPNQAFPGAIMTLATTFTILTPENLPIPITISRELLFQGKSLGRVKAMDANNSNGTYVQKLNFTLPKDAAPGTYTIVTRVSTGYGMDEKRLDFRVN</sequence>
<proteinExistence type="predicted"/>
<reference evidence="1" key="1">
    <citation type="journal article" date="2020" name="mSystems">
        <title>Genome- and Community-Level Interaction Insights into Carbon Utilization and Element Cycling Functions of Hydrothermarchaeota in Hydrothermal Sediment.</title>
        <authorList>
            <person name="Zhou Z."/>
            <person name="Liu Y."/>
            <person name="Xu W."/>
            <person name="Pan J."/>
            <person name="Luo Z.H."/>
            <person name="Li M."/>
        </authorList>
    </citation>
    <scope>NUCLEOTIDE SEQUENCE [LARGE SCALE GENOMIC DNA]</scope>
    <source>
        <strain evidence="1">SpSt-897</strain>
    </source>
</reference>
<dbReference type="EMBL" id="DTMF01000118">
    <property type="protein sequence ID" value="HGF33618.1"/>
    <property type="molecule type" value="Genomic_DNA"/>
</dbReference>
<gene>
    <name evidence="1" type="ORF">ENW96_04400</name>
</gene>
<accession>A0A7C3UX00</accession>
<dbReference type="AlphaFoldDB" id="A0A7C3UX00"/>
<organism evidence="1">
    <name type="scientific">Desulfobacca acetoxidans</name>
    <dbReference type="NCBI Taxonomy" id="60893"/>
    <lineage>
        <taxon>Bacteria</taxon>
        <taxon>Pseudomonadati</taxon>
        <taxon>Thermodesulfobacteriota</taxon>
        <taxon>Desulfobaccia</taxon>
        <taxon>Desulfobaccales</taxon>
        <taxon>Desulfobaccaceae</taxon>
        <taxon>Desulfobacca</taxon>
    </lineage>
</organism>
<comment type="caution">
    <text evidence="1">The sequence shown here is derived from an EMBL/GenBank/DDBJ whole genome shotgun (WGS) entry which is preliminary data.</text>
</comment>
<name>A0A7C3UX00_9BACT</name>
<protein>
    <submittedName>
        <fullName evidence="1">Uncharacterized protein</fullName>
    </submittedName>
</protein>
<evidence type="ECO:0000313" key="1">
    <source>
        <dbReference type="EMBL" id="HGF33618.1"/>
    </source>
</evidence>